<protein>
    <submittedName>
        <fullName evidence="6">dTDP-rhamnosyl transferase RfbF</fullName>
    </submittedName>
</protein>
<reference evidence="6" key="1">
    <citation type="journal article" date="2016" name="Appl. Environ. Microbiol.">
        <title>A novel rhamnose-rich hetero-exopolysaccharide isolated from Lactobacillus paracasei DG activates THP-1 human monocytic cells.</title>
        <authorList>
            <person name="Balzaretti S."/>
            <person name="Taverniti V."/>
            <person name="Guglielmetti S."/>
            <person name="Fiore W."/>
            <person name="Minuzzo M."/>
            <person name="Ngo H.N."/>
            <person name="Ngere J.B."/>
            <person name="Sadiq S."/>
            <person name="Humphreys P.N."/>
            <person name="Laws A.P."/>
        </authorList>
    </citation>
    <scope>NUCLEOTIDE SEQUENCE</scope>
    <source>
        <strain evidence="6">DG</strain>
    </source>
</reference>
<evidence type="ECO:0000313" key="6">
    <source>
        <dbReference type="EMBL" id="SDB01575.1"/>
    </source>
</evidence>
<dbReference type="Gene3D" id="3.90.550.10">
    <property type="entry name" value="Spore Coat Polysaccharide Biosynthesis Protein SpsA, Chain A"/>
    <property type="match status" value="1"/>
</dbReference>
<evidence type="ECO:0000256" key="4">
    <source>
        <dbReference type="ARBA" id="ARBA00022679"/>
    </source>
</evidence>
<dbReference type="Pfam" id="PF00535">
    <property type="entry name" value="Glycos_transf_2"/>
    <property type="match status" value="1"/>
</dbReference>
<name>A0A1M4NDJ0_LACPA</name>
<evidence type="ECO:0000256" key="2">
    <source>
        <dbReference type="ARBA" id="ARBA00006739"/>
    </source>
</evidence>
<dbReference type="PANTHER" id="PTHR43179">
    <property type="entry name" value="RHAMNOSYLTRANSFERASE WBBL"/>
    <property type="match status" value="1"/>
</dbReference>
<accession>A0A1M4NDJ0</accession>
<dbReference type="PANTHER" id="PTHR43179:SF12">
    <property type="entry name" value="GALACTOFURANOSYLTRANSFERASE GLFT2"/>
    <property type="match status" value="1"/>
</dbReference>
<evidence type="ECO:0000256" key="3">
    <source>
        <dbReference type="ARBA" id="ARBA00022676"/>
    </source>
</evidence>
<dbReference type="InterPro" id="IPR001173">
    <property type="entry name" value="Glyco_trans_2-like"/>
</dbReference>
<gene>
    <name evidence="6" type="primary">epsbG</name>
</gene>
<dbReference type="GO" id="GO:0016757">
    <property type="term" value="F:glycosyltransferase activity"/>
    <property type="evidence" value="ECO:0007669"/>
    <property type="project" value="UniProtKB-KW"/>
</dbReference>
<dbReference type="AlphaFoldDB" id="A0A1M4NDJ0"/>
<dbReference type="InterPro" id="IPR029044">
    <property type="entry name" value="Nucleotide-diphossugar_trans"/>
</dbReference>
<keyword evidence="3" id="KW-0328">Glycosyltransferase</keyword>
<comment type="pathway">
    <text evidence="1">Cell wall biogenesis; cell wall polysaccharide biosynthesis.</text>
</comment>
<proteinExistence type="inferred from homology"/>
<dbReference type="RefSeq" id="WP_121070466.1">
    <property type="nucleotide sequence ID" value="NZ_JBPENR010000003.1"/>
</dbReference>
<dbReference type="SUPFAM" id="SSF53448">
    <property type="entry name" value="Nucleotide-diphospho-sugar transferases"/>
    <property type="match status" value="1"/>
</dbReference>
<evidence type="ECO:0000256" key="1">
    <source>
        <dbReference type="ARBA" id="ARBA00004776"/>
    </source>
</evidence>
<keyword evidence="4 6" id="KW-0808">Transferase</keyword>
<feature type="domain" description="Glycosyltransferase 2-like" evidence="5">
    <location>
        <begin position="6"/>
        <end position="131"/>
    </location>
</feature>
<comment type="similarity">
    <text evidence="2">Belongs to the glycosyltransferase 2 family.</text>
</comment>
<organism evidence="6">
    <name type="scientific">Lacticaseibacillus paracasei</name>
    <name type="common">Lactobacillus paracasei</name>
    <dbReference type="NCBI Taxonomy" id="1597"/>
    <lineage>
        <taxon>Bacteria</taxon>
        <taxon>Bacillati</taxon>
        <taxon>Bacillota</taxon>
        <taxon>Bacilli</taxon>
        <taxon>Lactobacillales</taxon>
        <taxon>Lactobacillaceae</taxon>
        <taxon>Lacticaseibacillus</taxon>
    </lineage>
</organism>
<dbReference type="EMBL" id="LT629195">
    <property type="protein sequence ID" value="SDB01575.1"/>
    <property type="molecule type" value="Genomic_DNA"/>
</dbReference>
<evidence type="ECO:0000259" key="5">
    <source>
        <dbReference type="Pfam" id="PF00535"/>
    </source>
</evidence>
<sequence>MLKVGVIVVTYNPDLMILQNNLTTLKRQNGINCLIVDNGSKNSNDLKKVSENLKVNIISLDSNRGIAYAQNRGFEFFQREGLKWALTLDQDSIVPDNLLEVYVKQKELNSSDTAILTCSYVDEDWTGKQKEAMLQREKIVQKQYVISSGNLVRISSWQKVGGFDEFLFIDMVDFDFDAKLFLAGFKIWQTNEVVLKHSVGQSLKKPIVKKILLIPETAILADHSPIRQYYIYRNSIIFEKRYTMITQRKFVVLHTFVATRRMFAYSNKLRKMFAAWRGVIDGARYNVDKDKQFKKTLAKLKR</sequence>